<protein>
    <submittedName>
        <fullName evidence="2">DNA replication protein</fullName>
    </submittedName>
</protein>
<dbReference type="Proteomes" id="UP001597294">
    <property type="component" value="Unassembled WGS sequence"/>
</dbReference>
<evidence type="ECO:0000313" key="2">
    <source>
        <dbReference type="EMBL" id="MFD2207798.1"/>
    </source>
</evidence>
<dbReference type="EMBL" id="JBHUII010000013">
    <property type="protein sequence ID" value="MFD2207798.1"/>
    <property type="molecule type" value="Genomic_DNA"/>
</dbReference>
<accession>A0ABW5BSH0</accession>
<dbReference type="Gene3D" id="1.10.8.60">
    <property type="match status" value="1"/>
</dbReference>
<organism evidence="2 3">
    <name type="scientific">Kiloniella antarctica</name>
    <dbReference type="NCBI Taxonomy" id="1550907"/>
    <lineage>
        <taxon>Bacteria</taxon>
        <taxon>Pseudomonadati</taxon>
        <taxon>Pseudomonadota</taxon>
        <taxon>Alphaproteobacteria</taxon>
        <taxon>Rhodospirillales</taxon>
        <taxon>Kiloniellaceae</taxon>
        <taxon>Kiloniella</taxon>
    </lineage>
</organism>
<dbReference type="Pfam" id="PF22688">
    <property type="entry name" value="Hda_lid"/>
    <property type="match status" value="1"/>
</dbReference>
<dbReference type="PANTHER" id="PTHR30050:SF5">
    <property type="entry name" value="DNAA REGULATORY INACTIVATOR HDA"/>
    <property type="match status" value="1"/>
</dbReference>
<keyword evidence="3" id="KW-1185">Reference proteome</keyword>
<comment type="caution">
    <text evidence="2">The sequence shown here is derived from an EMBL/GenBank/DDBJ whole genome shotgun (WGS) entry which is preliminary data.</text>
</comment>
<dbReference type="PANTHER" id="PTHR30050">
    <property type="entry name" value="CHROMOSOMAL REPLICATION INITIATOR PROTEIN DNAA"/>
    <property type="match status" value="1"/>
</dbReference>
<sequence length="243" mass="27290">MIEASKLKTVVLSMDSSQLPLDLGHRPALGREDFLIAPCNEVAVAWIDRWPDWPGHALAFYGPSGCGKTHLAHVWQSESAAISITADDLLSHDPDELLVKQKNCILDCPERDLEISAELQRKLFHLFNFVREEGGTMLFTGQEAPARWAVSLPDLSSRLSAVPSFEMGSPDDFLFEALLVKLFYDRQLTISKEVLRFLVLRLDRSFEAAREIVSNLDQASLASQREITIPFAKAILQKFHSQN</sequence>
<dbReference type="InterPro" id="IPR055199">
    <property type="entry name" value="Hda_lid"/>
</dbReference>
<feature type="domain" description="Hda lid" evidence="1">
    <location>
        <begin position="185"/>
        <end position="236"/>
    </location>
</feature>
<dbReference type="InterPro" id="IPR027417">
    <property type="entry name" value="P-loop_NTPase"/>
</dbReference>
<gene>
    <name evidence="2" type="ORF">ACFSKO_19460</name>
</gene>
<evidence type="ECO:0000313" key="3">
    <source>
        <dbReference type="Proteomes" id="UP001597294"/>
    </source>
</evidence>
<name>A0ABW5BSH0_9PROT</name>
<evidence type="ECO:0000259" key="1">
    <source>
        <dbReference type="Pfam" id="PF22688"/>
    </source>
</evidence>
<dbReference type="Gene3D" id="3.40.50.300">
    <property type="entry name" value="P-loop containing nucleotide triphosphate hydrolases"/>
    <property type="match status" value="1"/>
</dbReference>
<dbReference type="RefSeq" id="WP_380254798.1">
    <property type="nucleotide sequence ID" value="NZ_JBHUII010000013.1"/>
</dbReference>
<dbReference type="SUPFAM" id="SSF52540">
    <property type="entry name" value="P-loop containing nucleoside triphosphate hydrolases"/>
    <property type="match status" value="1"/>
</dbReference>
<proteinExistence type="predicted"/>
<reference evidence="3" key="1">
    <citation type="journal article" date="2019" name="Int. J. Syst. Evol. Microbiol.">
        <title>The Global Catalogue of Microorganisms (GCM) 10K type strain sequencing project: providing services to taxonomists for standard genome sequencing and annotation.</title>
        <authorList>
            <consortium name="The Broad Institute Genomics Platform"/>
            <consortium name="The Broad Institute Genome Sequencing Center for Infectious Disease"/>
            <person name="Wu L."/>
            <person name="Ma J."/>
        </authorList>
    </citation>
    <scope>NUCLEOTIDE SEQUENCE [LARGE SCALE GENOMIC DNA]</scope>
    <source>
        <strain evidence="3">CGMCC 4.7192</strain>
    </source>
</reference>